<dbReference type="RefSeq" id="WP_067910402.1">
    <property type="nucleotide sequence ID" value="NZ_KQ954245.1"/>
</dbReference>
<comment type="caution">
    <text evidence="1">The sequence shown here is derived from an EMBL/GenBank/DDBJ whole genome shotgun (WGS) entry which is preliminary data.</text>
</comment>
<evidence type="ECO:0000313" key="2">
    <source>
        <dbReference type="Proteomes" id="UP000058012"/>
    </source>
</evidence>
<keyword evidence="2" id="KW-1185">Reference proteome</keyword>
<proteinExistence type="predicted"/>
<evidence type="ECO:0000313" key="1">
    <source>
        <dbReference type="EMBL" id="KUR71180.1"/>
    </source>
</evidence>
<dbReference type="InterPro" id="IPR025127">
    <property type="entry name" value="DUF4054"/>
</dbReference>
<name>A0A124JUF2_9SPHN</name>
<dbReference type="EMBL" id="LLZS01000007">
    <property type="protein sequence ID" value="KUR71180.1"/>
    <property type="molecule type" value="Genomic_DNA"/>
</dbReference>
<evidence type="ECO:0008006" key="3">
    <source>
        <dbReference type="Google" id="ProtNLM"/>
    </source>
</evidence>
<dbReference type="Proteomes" id="UP000058012">
    <property type="component" value="Unassembled WGS sequence"/>
</dbReference>
<organism evidence="1 2">
    <name type="scientific">Novosphingobium fuchskuhlense</name>
    <dbReference type="NCBI Taxonomy" id="1117702"/>
    <lineage>
        <taxon>Bacteria</taxon>
        <taxon>Pseudomonadati</taxon>
        <taxon>Pseudomonadota</taxon>
        <taxon>Alphaproteobacteria</taxon>
        <taxon>Sphingomonadales</taxon>
        <taxon>Sphingomonadaceae</taxon>
        <taxon>Novosphingobium</taxon>
    </lineage>
</organism>
<accession>A0A124JUF2</accession>
<protein>
    <recommendedName>
        <fullName evidence="3">DUF4054 domain-containing protein</fullName>
    </recommendedName>
</protein>
<sequence length="139" mass="14960">MAQAVFNYAAWAARYPEFAGVDEALASLYFAEACIYLDNSDDSPVSDIAVRGLLLNMLTAHIAALAGASGRSADQVGRVASASEGSVSVSMDTGTLPGSAAWYQQTQYGLTYWKASQPYRSATYVAAPAYVFERPVWRR</sequence>
<dbReference type="STRING" id="1117702.AQZ52_10945"/>
<dbReference type="AlphaFoldDB" id="A0A124JUF2"/>
<gene>
    <name evidence="1" type="ORF">AQZ52_10945</name>
</gene>
<dbReference type="OrthoDB" id="9032784at2"/>
<dbReference type="Pfam" id="PF13262">
    <property type="entry name" value="DUF4054"/>
    <property type="match status" value="1"/>
</dbReference>
<reference evidence="1 2" key="1">
    <citation type="submission" date="2015-10" db="EMBL/GenBank/DDBJ databases">
        <title>Draft genome sequence of Novosphingobium fuchskuhlense DSM 25065 isolated from a surface water sample of the southwest basin of Lake Grosse Fuchskuhle.</title>
        <authorList>
            <person name="Ruckert C."/>
            <person name="Winkler A."/>
            <person name="Glaeser J."/>
            <person name="Grossart H.-P."/>
            <person name="Kalinowski J."/>
            <person name="Glaeser S."/>
        </authorList>
    </citation>
    <scope>NUCLEOTIDE SEQUENCE [LARGE SCALE GENOMIC DNA]</scope>
    <source>
        <strain evidence="1 2">FNE08-7</strain>
    </source>
</reference>